<evidence type="ECO:0000256" key="9">
    <source>
        <dbReference type="ARBA" id="ARBA00031306"/>
    </source>
</evidence>
<evidence type="ECO:0000256" key="10">
    <source>
        <dbReference type="ARBA" id="ARBA00048540"/>
    </source>
</evidence>
<dbReference type="Pfam" id="PF02424">
    <property type="entry name" value="ApbE"/>
    <property type="match status" value="1"/>
</dbReference>
<dbReference type="EC" id="2.7.1.180" evidence="2"/>
<dbReference type="Proteomes" id="UP001500635">
    <property type="component" value="Unassembled WGS sequence"/>
</dbReference>
<keyword evidence="4" id="KW-0285">Flavoprotein</keyword>
<keyword evidence="12" id="KW-1185">Reference proteome</keyword>
<reference evidence="12" key="1">
    <citation type="journal article" date="2019" name="Int. J. Syst. Evol. Microbiol.">
        <title>The Global Catalogue of Microorganisms (GCM) 10K type strain sequencing project: providing services to taxonomists for standard genome sequencing and annotation.</title>
        <authorList>
            <consortium name="The Broad Institute Genomics Platform"/>
            <consortium name="The Broad Institute Genome Sequencing Center for Infectious Disease"/>
            <person name="Wu L."/>
            <person name="Ma J."/>
        </authorList>
    </citation>
    <scope>NUCLEOTIDE SEQUENCE [LARGE SCALE GENOMIC DNA]</scope>
    <source>
        <strain evidence="12">JCM 17688</strain>
    </source>
</reference>
<comment type="cofactor">
    <cofactor evidence="1">
        <name>Mg(2+)</name>
        <dbReference type="ChEBI" id="CHEBI:18420"/>
    </cofactor>
</comment>
<keyword evidence="5 11" id="KW-0808">Transferase</keyword>
<evidence type="ECO:0000256" key="7">
    <source>
        <dbReference type="ARBA" id="ARBA00022827"/>
    </source>
</evidence>
<evidence type="ECO:0000256" key="6">
    <source>
        <dbReference type="ARBA" id="ARBA00022723"/>
    </source>
</evidence>
<name>A0ABP8JFH8_9ACTN</name>
<dbReference type="GO" id="GO:0016740">
    <property type="term" value="F:transferase activity"/>
    <property type="evidence" value="ECO:0007669"/>
    <property type="project" value="UniProtKB-KW"/>
</dbReference>
<keyword evidence="7" id="KW-0274">FAD</keyword>
<keyword evidence="6" id="KW-0479">Metal-binding</keyword>
<comment type="catalytic activity">
    <reaction evidence="10">
        <text>L-threonyl-[protein] + FAD = FMN-L-threonyl-[protein] + AMP + H(+)</text>
        <dbReference type="Rhea" id="RHEA:36847"/>
        <dbReference type="Rhea" id="RHEA-COMP:11060"/>
        <dbReference type="Rhea" id="RHEA-COMP:11061"/>
        <dbReference type="ChEBI" id="CHEBI:15378"/>
        <dbReference type="ChEBI" id="CHEBI:30013"/>
        <dbReference type="ChEBI" id="CHEBI:57692"/>
        <dbReference type="ChEBI" id="CHEBI:74257"/>
        <dbReference type="ChEBI" id="CHEBI:456215"/>
        <dbReference type="EC" id="2.7.1.180"/>
    </reaction>
</comment>
<evidence type="ECO:0000313" key="12">
    <source>
        <dbReference type="Proteomes" id="UP001500635"/>
    </source>
</evidence>
<organism evidence="11 12">
    <name type="scientific">Tsukamurella soli</name>
    <dbReference type="NCBI Taxonomy" id="644556"/>
    <lineage>
        <taxon>Bacteria</taxon>
        <taxon>Bacillati</taxon>
        <taxon>Actinomycetota</taxon>
        <taxon>Actinomycetes</taxon>
        <taxon>Mycobacteriales</taxon>
        <taxon>Tsukamurellaceae</taxon>
        <taxon>Tsukamurella</taxon>
    </lineage>
</organism>
<evidence type="ECO:0000256" key="4">
    <source>
        <dbReference type="ARBA" id="ARBA00022630"/>
    </source>
</evidence>
<dbReference type="PANTHER" id="PTHR30040:SF2">
    <property type="entry name" value="FAD:PROTEIN FMN TRANSFERASE"/>
    <property type="match status" value="1"/>
</dbReference>
<dbReference type="InterPro" id="IPR003374">
    <property type="entry name" value="ApbE-like_sf"/>
</dbReference>
<keyword evidence="8" id="KW-0460">Magnesium</keyword>
<sequence length="299" mass="32466">MDADSEWTIGHSIRFTAIGTSWQIDSEQPLPAGLREDIDSLTEDFDRVWSRFRADSLVTQLAGRPGGGRFTFPARDTPLLDLYDRLVAATGGAVDPLVGRDLELLGYDAGYTLVPDEAALAGRRHRDSWLADIHCEAGTIATDRAVVIDVGAAGKGYLIDLIAATLLDADIDRFVVDGSGDLRHRGPQPVVVGLEHPVVPGHIIGTVRLRDRALCASATTRRAWGTGLHHILDGRSRRPVEDVVATWTLADDAATADGLATALFVADPEQLAAFEFSWVRMLTDGRVQWSNDFDGELFV</sequence>
<comment type="caution">
    <text evidence="11">The sequence shown here is derived from an EMBL/GenBank/DDBJ whole genome shotgun (WGS) entry which is preliminary data.</text>
</comment>
<dbReference type="Gene3D" id="3.10.520.10">
    <property type="entry name" value="ApbE-like domains"/>
    <property type="match status" value="1"/>
</dbReference>
<dbReference type="RefSeq" id="WP_344993891.1">
    <property type="nucleotide sequence ID" value="NZ_BAABFR010000021.1"/>
</dbReference>
<gene>
    <name evidence="11" type="ORF">GCM10023147_17560</name>
</gene>
<dbReference type="PANTHER" id="PTHR30040">
    <property type="entry name" value="THIAMINE BIOSYNTHESIS LIPOPROTEIN APBE"/>
    <property type="match status" value="1"/>
</dbReference>
<evidence type="ECO:0000256" key="1">
    <source>
        <dbReference type="ARBA" id="ARBA00001946"/>
    </source>
</evidence>
<dbReference type="EMBL" id="BAABFR010000021">
    <property type="protein sequence ID" value="GAA4390052.1"/>
    <property type="molecule type" value="Genomic_DNA"/>
</dbReference>
<dbReference type="SUPFAM" id="SSF143631">
    <property type="entry name" value="ApbE-like"/>
    <property type="match status" value="1"/>
</dbReference>
<evidence type="ECO:0000256" key="8">
    <source>
        <dbReference type="ARBA" id="ARBA00022842"/>
    </source>
</evidence>
<evidence type="ECO:0000256" key="3">
    <source>
        <dbReference type="ARBA" id="ARBA00016337"/>
    </source>
</evidence>
<dbReference type="InterPro" id="IPR024932">
    <property type="entry name" value="ApbE"/>
</dbReference>
<accession>A0ABP8JFH8</accession>
<evidence type="ECO:0000256" key="5">
    <source>
        <dbReference type="ARBA" id="ARBA00022679"/>
    </source>
</evidence>
<protein>
    <recommendedName>
        <fullName evidence="3">FAD:protein FMN transferase</fullName>
        <ecNumber evidence="2">2.7.1.180</ecNumber>
    </recommendedName>
    <alternativeName>
        <fullName evidence="9">Flavin transferase</fullName>
    </alternativeName>
</protein>
<proteinExistence type="predicted"/>
<evidence type="ECO:0000256" key="2">
    <source>
        <dbReference type="ARBA" id="ARBA00011955"/>
    </source>
</evidence>
<evidence type="ECO:0000313" key="11">
    <source>
        <dbReference type="EMBL" id="GAA4390052.1"/>
    </source>
</evidence>